<keyword evidence="5" id="KW-0547">Nucleotide-binding</keyword>
<dbReference type="InterPro" id="IPR003439">
    <property type="entry name" value="ABC_transporter-like_ATP-bd"/>
</dbReference>
<dbReference type="InterPro" id="IPR027417">
    <property type="entry name" value="P-loop_NTPase"/>
</dbReference>
<protein>
    <submittedName>
        <fullName evidence="12">ABC transporter</fullName>
    </submittedName>
</protein>
<feature type="transmembrane region" description="Helical" evidence="9">
    <location>
        <begin position="56"/>
        <end position="76"/>
    </location>
</feature>
<comment type="subcellular location">
    <subcellularLocation>
        <location evidence="1">Cell membrane</location>
        <topology evidence="1">Multi-pass membrane protein</topology>
    </subcellularLocation>
</comment>
<accession>A0A510KXF5</accession>
<keyword evidence="6" id="KW-0067">ATP-binding</keyword>
<dbReference type="PROSITE" id="PS00211">
    <property type="entry name" value="ABC_TRANSPORTER_1"/>
    <property type="match status" value="1"/>
</dbReference>
<evidence type="ECO:0000256" key="9">
    <source>
        <dbReference type="SAM" id="Phobius"/>
    </source>
</evidence>
<dbReference type="SUPFAM" id="SSF52540">
    <property type="entry name" value="P-loop containing nucleoside triphosphate hydrolases"/>
    <property type="match status" value="1"/>
</dbReference>
<dbReference type="SMART" id="SM00382">
    <property type="entry name" value="AAA"/>
    <property type="match status" value="1"/>
</dbReference>
<organism evidence="12 13">
    <name type="scientific">Leptotrichia wadei</name>
    <dbReference type="NCBI Taxonomy" id="157687"/>
    <lineage>
        <taxon>Bacteria</taxon>
        <taxon>Fusobacteriati</taxon>
        <taxon>Fusobacteriota</taxon>
        <taxon>Fusobacteriia</taxon>
        <taxon>Fusobacteriales</taxon>
        <taxon>Leptotrichiaceae</taxon>
        <taxon>Leptotrichia</taxon>
    </lineage>
</organism>
<dbReference type="RefSeq" id="WP_147003612.1">
    <property type="nucleotide sequence ID" value="NZ_AP019841.1"/>
</dbReference>
<dbReference type="AlphaFoldDB" id="A0A510KXF5"/>
<dbReference type="CDD" id="cd18548">
    <property type="entry name" value="ABC_6TM_Tm287_like"/>
    <property type="match status" value="1"/>
</dbReference>
<evidence type="ECO:0000256" key="2">
    <source>
        <dbReference type="ARBA" id="ARBA00022448"/>
    </source>
</evidence>
<dbReference type="InterPro" id="IPR011527">
    <property type="entry name" value="ABC1_TM_dom"/>
</dbReference>
<dbReference type="Proteomes" id="UP000321944">
    <property type="component" value="Chromosome"/>
</dbReference>
<dbReference type="FunFam" id="3.40.50.300:FF:000221">
    <property type="entry name" value="Multidrug ABC transporter ATP-binding protein"/>
    <property type="match status" value="1"/>
</dbReference>
<dbReference type="Gene3D" id="3.40.50.300">
    <property type="entry name" value="P-loop containing nucleotide triphosphate hydrolases"/>
    <property type="match status" value="1"/>
</dbReference>
<evidence type="ECO:0000256" key="6">
    <source>
        <dbReference type="ARBA" id="ARBA00022840"/>
    </source>
</evidence>
<dbReference type="OrthoDB" id="9762778at2"/>
<feature type="transmembrane region" description="Helical" evidence="9">
    <location>
        <begin position="281"/>
        <end position="303"/>
    </location>
</feature>
<keyword evidence="4 9" id="KW-0812">Transmembrane</keyword>
<dbReference type="EMBL" id="AP019841">
    <property type="protein sequence ID" value="BBM54853.1"/>
    <property type="molecule type" value="Genomic_DNA"/>
</dbReference>
<keyword evidence="3" id="KW-1003">Cell membrane</keyword>
<feature type="transmembrane region" description="Helical" evidence="9">
    <location>
        <begin position="162"/>
        <end position="182"/>
    </location>
</feature>
<dbReference type="GO" id="GO:0016887">
    <property type="term" value="F:ATP hydrolysis activity"/>
    <property type="evidence" value="ECO:0007669"/>
    <property type="project" value="InterPro"/>
</dbReference>
<name>A0A510KXF5_9FUSO</name>
<gene>
    <name evidence="12" type="ORF">JMUB3936_1137</name>
</gene>
<evidence type="ECO:0000259" key="10">
    <source>
        <dbReference type="PROSITE" id="PS50893"/>
    </source>
</evidence>
<dbReference type="PANTHER" id="PTHR43394">
    <property type="entry name" value="ATP-DEPENDENT PERMEASE MDL1, MITOCHONDRIAL"/>
    <property type="match status" value="1"/>
</dbReference>
<evidence type="ECO:0000256" key="5">
    <source>
        <dbReference type="ARBA" id="ARBA00022741"/>
    </source>
</evidence>
<feature type="domain" description="ABC transporter" evidence="10">
    <location>
        <begin position="336"/>
        <end position="572"/>
    </location>
</feature>
<dbReference type="InterPro" id="IPR036640">
    <property type="entry name" value="ABC1_TM_sf"/>
</dbReference>
<dbReference type="InterPro" id="IPR003593">
    <property type="entry name" value="AAA+_ATPase"/>
</dbReference>
<dbReference type="PANTHER" id="PTHR43394:SF1">
    <property type="entry name" value="ATP-BINDING CASSETTE SUB-FAMILY B MEMBER 10, MITOCHONDRIAL"/>
    <property type="match status" value="1"/>
</dbReference>
<dbReference type="PROSITE" id="PS50893">
    <property type="entry name" value="ABC_TRANSPORTER_2"/>
    <property type="match status" value="1"/>
</dbReference>
<dbReference type="GO" id="GO:0015421">
    <property type="term" value="F:ABC-type oligopeptide transporter activity"/>
    <property type="evidence" value="ECO:0007669"/>
    <property type="project" value="TreeGrafter"/>
</dbReference>
<evidence type="ECO:0000259" key="11">
    <source>
        <dbReference type="PROSITE" id="PS50929"/>
    </source>
</evidence>
<dbReference type="InterPro" id="IPR017871">
    <property type="entry name" value="ABC_transporter-like_CS"/>
</dbReference>
<keyword evidence="2" id="KW-0813">Transport</keyword>
<dbReference type="SUPFAM" id="SSF90123">
    <property type="entry name" value="ABC transporter transmembrane region"/>
    <property type="match status" value="1"/>
</dbReference>
<evidence type="ECO:0000313" key="13">
    <source>
        <dbReference type="Proteomes" id="UP000321944"/>
    </source>
</evidence>
<evidence type="ECO:0000256" key="8">
    <source>
        <dbReference type="ARBA" id="ARBA00023136"/>
    </source>
</evidence>
<proteinExistence type="predicted"/>
<keyword evidence="8 9" id="KW-0472">Membrane</keyword>
<keyword evidence="7 9" id="KW-1133">Transmembrane helix</keyword>
<dbReference type="InterPro" id="IPR039421">
    <property type="entry name" value="Type_1_exporter"/>
</dbReference>
<feature type="domain" description="ABC transmembrane type-1" evidence="11">
    <location>
        <begin position="17"/>
        <end position="301"/>
    </location>
</feature>
<dbReference type="PROSITE" id="PS50929">
    <property type="entry name" value="ABC_TM1F"/>
    <property type="match status" value="1"/>
</dbReference>
<evidence type="ECO:0000256" key="3">
    <source>
        <dbReference type="ARBA" id="ARBA00022475"/>
    </source>
</evidence>
<dbReference type="Pfam" id="PF00664">
    <property type="entry name" value="ABC_membrane"/>
    <property type="match status" value="1"/>
</dbReference>
<sequence>MLKKLFSSLREYKKSALISPIFIGIEVIFEMLIPTLMAMIIDNGLNGNNGKGDMNFIIVMGLITLGVAMLSLLSGIQASKYASYASAGFAKNLRKDLFSKIQSFSFTNIDRFSTAGLITRFTTDVNNIQNSFQLLIRGFVRAPLMMCVAIFMSFMINPGLSMIFVVAVLFLGTFLAFIIFKVHPIFTAAIRKYDDINASLQENINGIRVVKAYIREKYETGKFKKATENLKNMLLKGENIIIFVSPVMQLTVFSCILLLSWFGAKMIVVRELTTGELTSLFAYTTNILMSLLMLAMMLVNIVFSRASGDRIAMVLNEEPSIKNPENGITEVKDGSILFKNVDFSYSNNPEVLNLTKINLEIKSGETIGIIGGTGSAKSALVQLIPRLYDVLDGELLVGGVNVKDYDIKTLRDNVAMVLQKNVLFSGSIKDNLRWGNENATDEEMEHACKLAQADEFIQKFPKKYDTRIERGGANVSGGQRQRLCIARALLKSPKILILDDSTSAVDTKTDKLIREAFKNELPHITKIIIGQRISSIKDSDKILVLEDGVITAAGTHDELIKMSNVYREVYESQTEGSDE</sequence>
<dbReference type="Pfam" id="PF00005">
    <property type="entry name" value="ABC_tran"/>
    <property type="match status" value="1"/>
</dbReference>
<dbReference type="Gene3D" id="1.20.1560.10">
    <property type="entry name" value="ABC transporter type 1, transmembrane domain"/>
    <property type="match status" value="1"/>
</dbReference>
<reference evidence="12 13" key="1">
    <citation type="submission" date="2019-07" db="EMBL/GenBank/DDBJ databases">
        <title>Complete Genome Sequence of Leptotrichia wadei Strain JMUB3936.</title>
        <authorList>
            <person name="Watanabe S."/>
            <person name="Cui L."/>
        </authorList>
    </citation>
    <scope>NUCLEOTIDE SEQUENCE [LARGE SCALE GENOMIC DNA]</scope>
    <source>
        <strain evidence="12 13">JMUB3936</strain>
    </source>
</reference>
<evidence type="ECO:0000256" key="7">
    <source>
        <dbReference type="ARBA" id="ARBA00022989"/>
    </source>
</evidence>
<evidence type="ECO:0000256" key="4">
    <source>
        <dbReference type="ARBA" id="ARBA00022692"/>
    </source>
</evidence>
<dbReference type="GO" id="GO:0005524">
    <property type="term" value="F:ATP binding"/>
    <property type="evidence" value="ECO:0007669"/>
    <property type="project" value="UniProtKB-KW"/>
</dbReference>
<evidence type="ECO:0000256" key="1">
    <source>
        <dbReference type="ARBA" id="ARBA00004651"/>
    </source>
</evidence>
<evidence type="ECO:0000313" key="12">
    <source>
        <dbReference type="EMBL" id="BBM54853.1"/>
    </source>
</evidence>
<feature type="transmembrane region" description="Helical" evidence="9">
    <location>
        <begin position="240"/>
        <end position="261"/>
    </location>
</feature>
<dbReference type="GO" id="GO:0005886">
    <property type="term" value="C:plasma membrane"/>
    <property type="evidence" value="ECO:0007669"/>
    <property type="project" value="UniProtKB-SubCell"/>
</dbReference>
<feature type="transmembrane region" description="Helical" evidence="9">
    <location>
        <begin position="21"/>
        <end position="41"/>
    </location>
</feature>
<feature type="transmembrane region" description="Helical" evidence="9">
    <location>
        <begin position="138"/>
        <end position="156"/>
    </location>
</feature>